<dbReference type="Proteomes" id="UP000095767">
    <property type="component" value="Unassembled WGS sequence"/>
</dbReference>
<comment type="similarity">
    <text evidence="1">Belongs to the Di19 family.</text>
</comment>
<name>A0A1E5W9L5_9POAL</name>
<gene>
    <name evidence="5" type="ORF">BAE44_0004888</name>
</gene>
<evidence type="ECO:0000256" key="1">
    <source>
        <dbReference type="ARBA" id="ARBA00007109"/>
    </source>
</evidence>
<evidence type="ECO:0000313" key="5">
    <source>
        <dbReference type="EMBL" id="OEL34093.1"/>
    </source>
</evidence>
<keyword evidence="6" id="KW-1185">Reference proteome</keyword>
<dbReference type="OrthoDB" id="6270329at2759"/>
<dbReference type="InterPro" id="IPR008598">
    <property type="entry name" value="Di19_Zn-bd"/>
</dbReference>
<evidence type="ECO:0000259" key="4">
    <source>
        <dbReference type="Pfam" id="PF14571"/>
    </source>
</evidence>
<evidence type="ECO:0000259" key="3">
    <source>
        <dbReference type="Pfam" id="PF05605"/>
    </source>
</evidence>
<feature type="domain" description="Di19 C-terminal" evidence="4">
    <location>
        <begin position="127"/>
        <end position="215"/>
    </location>
</feature>
<dbReference type="PANTHER" id="PTHR31875">
    <property type="entry name" value="PROTEIN DEHYDRATION-INDUCED 19"/>
    <property type="match status" value="1"/>
</dbReference>
<feature type="domain" description="Di19 zinc-binding" evidence="3">
    <location>
        <begin position="49"/>
        <end position="100"/>
    </location>
</feature>
<reference evidence="5 6" key="1">
    <citation type="submission" date="2016-09" db="EMBL/GenBank/DDBJ databases">
        <title>The draft genome of Dichanthelium oligosanthes: A C3 panicoid grass species.</title>
        <authorList>
            <person name="Studer A.J."/>
            <person name="Schnable J.C."/>
            <person name="Brutnell T.P."/>
        </authorList>
    </citation>
    <scope>NUCLEOTIDE SEQUENCE [LARGE SCALE GENOMIC DNA]</scope>
    <source>
        <strain evidence="6">cv. Kellogg 1175</strain>
        <tissue evidence="5">Leaf</tissue>
    </source>
</reference>
<protein>
    <submittedName>
        <fullName evidence="5">Protein DEHYDRATION-INDUCED 19-like protein 2</fullName>
    </submittedName>
</protein>
<dbReference type="AlphaFoldDB" id="A0A1E5W9L5"/>
<dbReference type="STRING" id="888268.A0A1E5W9L5"/>
<dbReference type="Pfam" id="PF05605">
    <property type="entry name" value="zf-Di19"/>
    <property type="match status" value="1"/>
</dbReference>
<dbReference type="Pfam" id="PF14571">
    <property type="entry name" value="Di19_C"/>
    <property type="match status" value="1"/>
</dbReference>
<dbReference type="InterPro" id="IPR027935">
    <property type="entry name" value="Di19_C"/>
</dbReference>
<dbReference type="EMBL" id="LWDX02016519">
    <property type="protein sequence ID" value="OEL34093.1"/>
    <property type="molecule type" value="Genomic_DNA"/>
</dbReference>
<organism evidence="5 6">
    <name type="scientific">Dichanthelium oligosanthes</name>
    <dbReference type="NCBI Taxonomy" id="888268"/>
    <lineage>
        <taxon>Eukaryota</taxon>
        <taxon>Viridiplantae</taxon>
        <taxon>Streptophyta</taxon>
        <taxon>Embryophyta</taxon>
        <taxon>Tracheophyta</taxon>
        <taxon>Spermatophyta</taxon>
        <taxon>Magnoliopsida</taxon>
        <taxon>Liliopsida</taxon>
        <taxon>Poales</taxon>
        <taxon>Poaceae</taxon>
        <taxon>PACMAD clade</taxon>
        <taxon>Panicoideae</taxon>
        <taxon>Panicodae</taxon>
        <taxon>Paniceae</taxon>
        <taxon>Dichantheliinae</taxon>
        <taxon>Dichanthelium</taxon>
    </lineage>
</organism>
<sequence length="220" mass="24184">MDMDAYEGLAAENRRSRGTRFEALIGLDEAEASDEEEEGRAAGAGAGDELPCPFCGEELDAVGLLCHMEDEHHAEANAGVCPICAEKVDMLVRHISSQHRSFLKDKWRNQQGSSGSRYSTLASLKRDLQERISGSSRAAPVSTVPDPLLSSFVGNYFEVDLPKDTKKEPLDETEVGSDNLDQKAAESMDEPLLPEVKVERTRRSQFVQGLVLSLIFDDIL</sequence>
<comment type="caution">
    <text evidence="5">The sequence shown here is derived from an EMBL/GenBank/DDBJ whole genome shotgun (WGS) entry which is preliminary data.</text>
</comment>
<accession>A0A1E5W9L5</accession>
<proteinExistence type="inferred from homology"/>
<evidence type="ECO:0000313" key="6">
    <source>
        <dbReference type="Proteomes" id="UP000095767"/>
    </source>
</evidence>
<dbReference type="InterPro" id="IPR033347">
    <property type="entry name" value="Di19"/>
</dbReference>
<evidence type="ECO:0000256" key="2">
    <source>
        <dbReference type="SAM" id="MobiDB-lite"/>
    </source>
</evidence>
<feature type="region of interest" description="Disordered" evidence="2">
    <location>
        <begin position="164"/>
        <end position="188"/>
    </location>
</feature>
<dbReference type="PANTHER" id="PTHR31875:SF23">
    <property type="entry name" value="PROTEIN DEHYDRATION-INDUCED 19 HOMOLOG 4"/>
    <property type="match status" value="1"/>
</dbReference>